<feature type="compositionally biased region" description="Polar residues" evidence="1">
    <location>
        <begin position="195"/>
        <end position="209"/>
    </location>
</feature>
<proteinExistence type="predicted"/>
<protein>
    <submittedName>
        <fullName evidence="2">Uncharacterized protein</fullName>
    </submittedName>
</protein>
<organism evidence="2 3">
    <name type="scientific">Panicum virgatum</name>
    <name type="common">Blackwell switchgrass</name>
    <dbReference type="NCBI Taxonomy" id="38727"/>
    <lineage>
        <taxon>Eukaryota</taxon>
        <taxon>Viridiplantae</taxon>
        <taxon>Streptophyta</taxon>
        <taxon>Embryophyta</taxon>
        <taxon>Tracheophyta</taxon>
        <taxon>Spermatophyta</taxon>
        <taxon>Magnoliopsida</taxon>
        <taxon>Liliopsida</taxon>
        <taxon>Poales</taxon>
        <taxon>Poaceae</taxon>
        <taxon>PACMAD clade</taxon>
        <taxon>Panicoideae</taxon>
        <taxon>Panicodae</taxon>
        <taxon>Paniceae</taxon>
        <taxon>Panicinae</taxon>
        <taxon>Panicum</taxon>
        <taxon>Panicum sect. Hiantes</taxon>
    </lineage>
</organism>
<reference evidence="2" key="1">
    <citation type="submission" date="2020-05" db="EMBL/GenBank/DDBJ databases">
        <title>WGS assembly of Panicum virgatum.</title>
        <authorList>
            <person name="Lovell J.T."/>
            <person name="Jenkins J."/>
            <person name="Shu S."/>
            <person name="Juenger T.E."/>
            <person name="Schmutz J."/>
        </authorList>
    </citation>
    <scope>NUCLEOTIDE SEQUENCE</scope>
    <source>
        <strain evidence="2">AP13</strain>
    </source>
</reference>
<evidence type="ECO:0000313" key="2">
    <source>
        <dbReference type="EMBL" id="KAG2657923.1"/>
    </source>
</evidence>
<evidence type="ECO:0000313" key="3">
    <source>
        <dbReference type="Proteomes" id="UP000823388"/>
    </source>
</evidence>
<dbReference type="PANTHER" id="PTHR47165">
    <property type="entry name" value="OS03G0429900 PROTEIN"/>
    <property type="match status" value="1"/>
</dbReference>
<accession>A0A8T0XL24</accession>
<feature type="compositionally biased region" description="Basic residues" evidence="1">
    <location>
        <begin position="253"/>
        <end position="262"/>
    </location>
</feature>
<keyword evidence="3" id="KW-1185">Reference proteome</keyword>
<evidence type="ECO:0000256" key="1">
    <source>
        <dbReference type="SAM" id="MobiDB-lite"/>
    </source>
</evidence>
<name>A0A8T0XL24_PANVG</name>
<dbReference type="AlphaFoldDB" id="A0A8T0XL24"/>
<dbReference type="Gene3D" id="2.40.50.140">
    <property type="entry name" value="Nucleic acid-binding proteins"/>
    <property type="match status" value="1"/>
</dbReference>
<feature type="compositionally biased region" description="Polar residues" evidence="1">
    <location>
        <begin position="134"/>
        <end position="149"/>
    </location>
</feature>
<feature type="region of interest" description="Disordered" evidence="1">
    <location>
        <begin position="123"/>
        <end position="175"/>
    </location>
</feature>
<feature type="compositionally biased region" description="Basic and acidic residues" evidence="1">
    <location>
        <begin position="224"/>
        <end position="249"/>
    </location>
</feature>
<dbReference type="EMBL" id="CM029037">
    <property type="protein sequence ID" value="KAG2657923.1"/>
    <property type="molecule type" value="Genomic_DNA"/>
</dbReference>
<sequence length="271" mass="29069">MQPHGEKYRCVDPTCSGTSGGPRYRLSIIATDPIPPAEQQSERTLQLVFFGSIAEEIIGCPVDALIAANKGMGVFLPTKITALYGRHYDLRISVSSMSLQQINITYQVDAIIGIGNIPASTQPPLHLPLEGQSPHHSATENLELSSTDKSAFIAAPSGSGCTPSQGSKDTSSALPDVDVSGAVNLEVQVLAGTKAPQSPETKLASTPPSVTDLEKNQAFPMQVRDPKTKKTKRSADEPSHSNREDDPGDIHTAPKKNTKRWLHLTNPDEEL</sequence>
<comment type="caution">
    <text evidence="2">The sequence shown here is derived from an EMBL/GenBank/DDBJ whole genome shotgun (WGS) entry which is preliminary data.</text>
</comment>
<dbReference type="PANTHER" id="PTHR47165:SF4">
    <property type="entry name" value="OS03G0429900 PROTEIN"/>
    <property type="match status" value="1"/>
</dbReference>
<dbReference type="SUPFAM" id="SSF50249">
    <property type="entry name" value="Nucleic acid-binding proteins"/>
    <property type="match status" value="1"/>
</dbReference>
<feature type="region of interest" description="Disordered" evidence="1">
    <location>
        <begin position="191"/>
        <end position="271"/>
    </location>
</feature>
<dbReference type="Proteomes" id="UP000823388">
    <property type="component" value="Chromosome 1K"/>
</dbReference>
<gene>
    <name evidence="2" type="ORF">PVAP13_1KG161300</name>
</gene>
<dbReference type="InterPro" id="IPR012340">
    <property type="entry name" value="NA-bd_OB-fold"/>
</dbReference>
<feature type="compositionally biased region" description="Polar residues" evidence="1">
    <location>
        <begin position="159"/>
        <end position="173"/>
    </location>
</feature>